<gene>
    <name evidence="1" type="ORF">EAH74_32705</name>
</gene>
<name>A0A502HJA9_9PSED</name>
<sequence length="150" mass="16804">MTTKVDEYVKSIGKSYSALLAEGDIPKKSLQYLFEGDNEPYLTVEDGLSLSFSEEKILQHVYVTLLKTVEGTKEYKGPLPEPLVKQINQSWVRERFGAPVDSKGPVTLPVLGKKGGWDAYSLDPKIYGSVRMIFQYTESLAVNVIHFKGQ</sequence>
<evidence type="ECO:0000313" key="1">
    <source>
        <dbReference type="EMBL" id="TPG73734.1"/>
    </source>
</evidence>
<dbReference type="InterPro" id="IPR045657">
    <property type="entry name" value="DUF6392"/>
</dbReference>
<comment type="caution">
    <text evidence="1">The sequence shown here is derived from an EMBL/GenBank/DDBJ whole genome shotgun (WGS) entry which is preliminary data.</text>
</comment>
<dbReference type="RefSeq" id="WP_140684501.1">
    <property type="nucleotide sequence ID" value="NZ_RCZA01000030.1"/>
</dbReference>
<evidence type="ECO:0008006" key="3">
    <source>
        <dbReference type="Google" id="ProtNLM"/>
    </source>
</evidence>
<reference evidence="1 2" key="1">
    <citation type="journal article" date="2019" name="Environ. Microbiol.">
        <title>Species interactions and distinct microbial communities in high Arctic permafrost affected cryosols are associated with the CH4 and CO2 gas fluxes.</title>
        <authorList>
            <person name="Altshuler I."/>
            <person name="Hamel J."/>
            <person name="Turney S."/>
            <person name="Magnuson E."/>
            <person name="Levesque R."/>
            <person name="Greer C."/>
            <person name="Whyte L.G."/>
        </authorList>
    </citation>
    <scope>NUCLEOTIDE SEQUENCE [LARGE SCALE GENOMIC DNA]</scope>
    <source>
        <strain evidence="1 2">OWC5</strain>
    </source>
</reference>
<proteinExistence type="predicted"/>
<dbReference type="AlphaFoldDB" id="A0A502HJA9"/>
<dbReference type="Pfam" id="PF19929">
    <property type="entry name" value="DUF6392"/>
    <property type="match status" value="1"/>
</dbReference>
<evidence type="ECO:0000313" key="2">
    <source>
        <dbReference type="Proteomes" id="UP000320914"/>
    </source>
</evidence>
<protein>
    <recommendedName>
        <fullName evidence="3">Pyocin immunity protein</fullName>
    </recommendedName>
</protein>
<organism evidence="1 2">
    <name type="scientific">Pseudomonas mandelii</name>
    <dbReference type="NCBI Taxonomy" id="75612"/>
    <lineage>
        <taxon>Bacteria</taxon>
        <taxon>Pseudomonadati</taxon>
        <taxon>Pseudomonadota</taxon>
        <taxon>Gammaproteobacteria</taxon>
        <taxon>Pseudomonadales</taxon>
        <taxon>Pseudomonadaceae</taxon>
        <taxon>Pseudomonas</taxon>
    </lineage>
</organism>
<accession>A0A502HJA9</accession>
<dbReference type="Proteomes" id="UP000320914">
    <property type="component" value="Unassembled WGS sequence"/>
</dbReference>
<dbReference type="EMBL" id="RCZA01000030">
    <property type="protein sequence ID" value="TPG73734.1"/>
    <property type="molecule type" value="Genomic_DNA"/>
</dbReference>